<accession>A0A8S3G0F9</accession>
<dbReference type="SUPFAM" id="SSF49562">
    <property type="entry name" value="C2 domain (Calcium/lipid-binding domain, CaLB)"/>
    <property type="match status" value="1"/>
</dbReference>
<sequence length="88" mass="9979">RTKIMKDTLAPVFDETFEYDITYEEAKLKTLDIAVKNDRSLFSTEKVYMGQALVPLANYNIDDANLSDDWFTLEAEGALALRLKALDA</sequence>
<dbReference type="Gene3D" id="2.60.40.150">
    <property type="entry name" value="C2 domain"/>
    <property type="match status" value="1"/>
</dbReference>
<dbReference type="PROSITE" id="PS50004">
    <property type="entry name" value="C2"/>
    <property type="match status" value="1"/>
</dbReference>
<evidence type="ECO:0000313" key="2">
    <source>
        <dbReference type="EMBL" id="CAF5147737.1"/>
    </source>
</evidence>
<dbReference type="EMBL" id="CAJOBH010255793">
    <property type="protein sequence ID" value="CAF5147737.1"/>
    <property type="molecule type" value="Genomic_DNA"/>
</dbReference>
<comment type="caution">
    <text evidence="2">The sequence shown here is derived from an EMBL/GenBank/DDBJ whole genome shotgun (WGS) entry which is preliminary data.</text>
</comment>
<dbReference type="InterPro" id="IPR000008">
    <property type="entry name" value="C2_dom"/>
</dbReference>
<feature type="domain" description="C2" evidence="1">
    <location>
        <begin position="1"/>
        <end position="71"/>
    </location>
</feature>
<dbReference type="PANTHER" id="PTHR45761:SF1">
    <property type="entry name" value="EXTENDED SYNAPTOTAGMIN-LIKE PROTEIN 2, ISOFORM C"/>
    <property type="match status" value="1"/>
</dbReference>
<name>A0A8S3G0F9_9BILA</name>
<dbReference type="Pfam" id="PF00168">
    <property type="entry name" value="C2"/>
    <property type="match status" value="1"/>
</dbReference>
<organism evidence="2 3">
    <name type="scientific">Rotaria magnacalcarata</name>
    <dbReference type="NCBI Taxonomy" id="392030"/>
    <lineage>
        <taxon>Eukaryota</taxon>
        <taxon>Metazoa</taxon>
        <taxon>Spiralia</taxon>
        <taxon>Gnathifera</taxon>
        <taxon>Rotifera</taxon>
        <taxon>Eurotatoria</taxon>
        <taxon>Bdelloidea</taxon>
        <taxon>Philodinida</taxon>
        <taxon>Philodinidae</taxon>
        <taxon>Rotaria</taxon>
    </lineage>
</organism>
<dbReference type="InterPro" id="IPR035892">
    <property type="entry name" value="C2_domain_sf"/>
</dbReference>
<dbReference type="PANTHER" id="PTHR45761">
    <property type="entry name" value="EXTENDED SYNAPTOTAGMIN-LIKE PROTEIN 2, ISOFORM C"/>
    <property type="match status" value="1"/>
</dbReference>
<evidence type="ECO:0000313" key="3">
    <source>
        <dbReference type="Proteomes" id="UP000681967"/>
    </source>
</evidence>
<reference evidence="2" key="1">
    <citation type="submission" date="2021-02" db="EMBL/GenBank/DDBJ databases">
        <authorList>
            <person name="Nowell W R."/>
        </authorList>
    </citation>
    <scope>NUCLEOTIDE SEQUENCE</scope>
</reference>
<dbReference type="Proteomes" id="UP000681967">
    <property type="component" value="Unassembled WGS sequence"/>
</dbReference>
<protein>
    <recommendedName>
        <fullName evidence="1">C2 domain-containing protein</fullName>
    </recommendedName>
</protein>
<feature type="non-terminal residue" evidence="2">
    <location>
        <position position="1"/>
    </location>
</feature>
<dbReference type="AlphaFoldDB" id="A0A8S3G0F9"/>
<proteinExistence type="predicted"/>
<dbReference type="InterPro" id="IPR051634">
    <property type="entry name" value="Extended_Synaptotagmin"/>
</dbReference>
<evidence type="ECO:0000259" key="1">
    <source>
        <dbReference type="PROSITE" id="PS50004"/>
    </source>
</evidence>
<gene>
    <name evidence="2" type="ORF">BYL167_LOCUS71583</name>
</gene>